<dbReference type="Pfam" id="PF01966">
    <property type="entry name" value="HD"/>
    <property type="match status" value="1"/>
</dbReference>
<feature type="domain" description="HD/PDEase" evidence="1">
    <location>
        <begin position="48"/>
        <end position="143"/>
    </location>
</feature>
<dbReference type="SMART" id="SM00471">
    <property type="entry name" value="HDc"/>
    <property type="match status" value="1"/>
</dbReference>
<dbReference type="CDD" id="cd00077">
    <property type="entry name" value="HDc"/>
    <property type="match status" value="1"/>
</dbReference>
<organism evidence="2 3">
    <name type="scientific">Oligosphaera ethanolica</name>
    <dbReference type="NCBI Taxonomy" id="760260"/>
    <lineage>
        <taxon>Bacteria</taxon>
        <taxon>Pseudomonadati</taxon>
        <taxon>Lentisphaerota</taxon>
        <taxon>Oligosphaeria</taxon>
        <taxon>Oligosphaerales</taxon>
        <taxon>Oligosphaeraceae</taxon>
        <taxon>Oligosphaera</taxon>
    </lineage>
</organism>
<reference evidence="2" key="1">
    <citation type="submission" date="2023-07" db="EMBL/GenBank/DDBJ databases">
        <title>Genomic Encyclopedia of Type Strains, Phase IV (KMG-IV): sequencing the most valuable type-strain genomes for metagenomic binning, comparative biology and taxonomic classification.</title>
        <authorList>
            <person name="Goeker M."/>
        </authorList>
    </citation>
    <scope>NUCLEOTIDE SEQUENCE</scope>
    <source>
        <strain evidence="2">DSM 24202</strain>
    </source>
</reference>
<proteinExistence type="predicted"/>
<dbReference type="InterPro" id="IPR003607">
    <property type="entry name" value="HD/PDEase_dom"/>
</dbReference>
<dbReference type="Proteomes" id="UP001238163">
    <property type="component" value="Unassembled WGS sequence"/>
</dbReference>
<evidence type="ECO:0000313" key="2">
    <source>
        <dbReference type="EMBL" id="MDQ0290708.1"/>
    </source>
</evidence>
<gene>
    <name evidence="2" type="ORF">J3R75_002815</name>
</gene>
<dbReference type="InterPro" id="IPR006674">
    <property type="entry name" value="HD_domain"/>
</dbReference>
<dbReference type="EMBL" id="JAUSVL010000001">
    <property type="protein sequence ID" value="MDQ0290708.1"/>
    <property type="molecule type" value="Genomic_DNA"/>
</dbReference>
<evidence type="ECO:0000313" key="3">
    <source>
        <dbReference type="Proteomes" id="UP001238163"/>
    </source>
</evidence>
<dbReference type="GO" id="GO:0006203">
    <property type="term" value="P:dGTP catabolic process"/>
    <property type="evidence" value="ECO:0007669"/>
    <property type="project" value="TreeGrafter"/>
</dbReference>
<dbReference type="PANTHER" id="PTHR11373">
    <property type="entry name" value="DEOXYNUCLEOSIDE TRIPHOSPHATE TRIPHOSPHOHYDROLASE"/>
    <property type="match status" value="1"/>
</dbReference>
<keyword evidence="3" id="KW-1185">Reference proteome</keyword>
<protein>
    <recommendedName>
        <fullName evidence="1">HD/PDEase domain-containing protein</fullName>
    </recommendedName>
</protein>
<dbReference type="Gene3D" id="1.10.3210.10">
    <property type="entry name" value="Hypothetical protein af1432"/>
    <property type="match status" value="1"/>
</dbReference>
<dbReference type="PANTHER" id="PTHR11373:SF4">
    <property type="entry name" value="DEOXYNUCLEOSIDE TRIPHOSPHATE TRIPHOSPHOHYDROLASE SAMHD1"/>
    <property type="match status" value="1"/>
</dbReference>
<evidence type="ECO:0000259" key="1">
    <source>
        <dbReference type="SMART" id="SM00471"/>
    </source>
</evidence>
<accession>A0AAE3VI36</accession>
<dbReference type="RefSeq" id="WP_307262479.1">
    <property type="nucleotide sequence ID" value="NZ_JAUSVL010000001.1"/>
</dbReference>
<comment type="caution">
    <text evidence="2">The sequence shown here is derived from an EMBL/GenBank/DDBJ whole genome shotgun (WGS) entry which is preliminary data.</text>
</comment>
<dbReference type="SUPFAM" id="SSF109604">
    <property type="entry name" value="HD-domain/PDEase-like"/>
    <property type="match status" value="1"/>
</dbReference>
<name>A0AAE3VI36_9BACT</name>
<dbReference type="GO" id="GO:0008832">
    <property type="term" value="F:dGTPase activity"/>
    <property type="evidence" value="ECO:0007669"/>
    <property type="project" value="TreeGrafter"/>
</dbReference>
<dbReference type="InterPro" id="IPR045509">
    <property type="entry name" value="HD_assoc_2"/>
</dbReference>
<sequence>MLPTKSICIPGTPPVDVGALLPLIDHPHFQALRLRKQLGVNYLVFPGAVHSRFEHAVGVLALTQRLCRLHAFSADDARLLQVFALLHDIGHGPFSHQIEPVLAGEHHEHGQALLVDMADALAQCGVAAAAVAAMLADDAQPLAAWVRDRNLGTDKLDYLMRDALHIGFHGTPDIERLQVFTQMTADGLAIEEKYLEDAKQLQKFYSYLHQHGYLNKTALAAQRMLQRAVQEELSDGRNSGAELWAMTDDQLLQWAANARNALTRQLVADLVSRRLYRTVLALKPAGYAYVERQADKPLAVMEWPRPELRAFCDRVEGIAALRVLENALCEAMGLPPGAMLFAAMPYFKKLVPKDLRVFSAHSQRGFWLLENDGDHRRSLESDYLRTFAVRVVVRPDCRDALAKKAPAIAEFLRDWRG</sequence>
<dbReference type="Pfam" id="PF19276">
    <property type="entry name" value="HD_assoc_2"/>
    <property type="match status" value="1"/>
</dbReference>
<dbReference type="AlphaFoldDB" id="A0AAE3VI36"/>
<dbReference type="InterPro" id="IPR050135">
    <property type="entry name" value="dGTPase-like"/>
</dbReference>